<feature type="transmembrane region" description="Helical" evidence="1">
    <location>
        <begin position="20"/>
        <end position="41"/>
    </location>
</feature>
<dbReference type="EMBL" id="MN448274">
    <property type="protein sequence ID" value="QFG73934.1"/>
    <property type="molecule type" value="Genomic_DNA"/>
</dbReference>
<evidence type="ECO:0000313" key="2">
    <source>
        <dbReference type="EMBL" id="QFG73934.1"/>
    </source>
</evidence>
<reference evidence="2" key="1">
    <citation type="journal article" date="2019" name="Philos. Trans. R. Soc. Lond., B, Biol. Sci.">
        <title>Targeted metagenomic recovery of four divergent viruses reveals shared and distinctive characteristics of giant viruses of marine eukaryotes.</title>
        <authorList>
            <person name="Needham D.M."/>
            <person name="Poirier C."/>
            <person name="Hehenberger E."/>
            <person name="Jimenez V."/>
            <person name="Swalwell J.E."/>
            <person name="Santoro A.E."/>
            <person name="Worden A.Z."/>
        </authorList>
    </citation>
    <scope>NUCLEOTIDE SEQUENCE</scope>
    <source>
        <strain evidence="2">OPacV-662</strain>
    </source>
</reference>
<feature type="transmembrane region" description="Helical" evidence="1">
    <location>
        <begin position="71"/>
        <end position="92"/>
    </location>
</feature>
<keyword evidence="1" id="KW-0472">Membrane</keyword>
<protein>
    <recommendedName>
        <fullName evidence="3">Transmembrane protein</fullName>
    </recommendedName>
</protein>
<organism evidence="2">
    <name type="scientific">Megaviridae environmental sample</name>
    <dbReference type="NCBI Taxonomy" id="1737588"/>
    <lineage>
        <taxon>Viruses</taxon>
        <taxon>Varidnaviria</taxon>
        <taxon>Bamfordvirae</taxon>
        <taxon>Nucleocytoviricota</taxon>
        <taxon>Megaviricetes</taxon>
        <taxon>Imitervirales</taxon>
        <taxon>Mimiviridae</taxon>
        <taxon>environmental samples</taxon>
    </lineage>
</organism>
<accession>A0A5J6VJ87</accession>
<keyword evidence="1" id="KW-1133">Transmembrane helix</keyword>
<sequence length="112" mass="13075">MNKFITYSLFYEIITISSFSYILPYYALLFLTCLCGWYGCMYSSKRNLQIYMFHISGGIIIRGALCLSLPKIPAIIVGITIIYQLILGYYTYQCIKILNRPPEYPHINYELL</sequence>
<feature type="transmembrane region" description="Helical" evidence="1">
    <location>
        <begin position="48"/>
        <end position="65"/>
    </location>
</feature>
<evidence type="ECO:0000256" key="1">
    <source>
        <dbReference type="SAM" id="Phobius"/>
    </source>
</evidence>
<evidence type="ECO:0008006" key="3">
    <source>
        <dbReference type="Google" id="ProtNLM"/>
    </source>
</evidence>
<name>A0A5J6VJ87_9VIRU</name>
<keyword evidence="1" id="KW-0812">Transmembrane</keyword>
<proteinExistence type="predicted"/>